<accession>A0A6J2TDC2</accession>
<dbReference type="RefSeq" id="XP_030372987.1">
    <property type="nucleotide sequence ID" value="XM_030517127.1"/>
</dbReference>
<sequence>MSNSEEAKSSDFIGSIGQLAHQYAPDVKSHRTFIHDVFTLCGRIEEQLLKNNSIFKNSLSNLNSTAVFVNGENIELPINFEVFLPMHLPLPVEMEFDEEKRTVTLHNTNIAHPFNYNKLINSKCINNLLKTELLRIVQQIGSVEMGAGTIYELSYDSLCMSRCPFVHQIKAFKKSNVEEHPCGIRFDFVVALEFEGSKMPLPSYYYVPPTSDGLSYKWYAYSLVGLQEGFRAAAWAVLVPKWHSVDIGQRIRAASAIQLLYRLLWSRECYLFANAFSVKFGFTMTTEGAGEAYPLMSTSELLITTLGHQIFRNFSHINRMQSNQRNLVLNEQSTEKLCEQQQRAKDMYDMLSKGFHLNFIARACMKLYSQMMLRMKEDGKAEASGSGADTETAVLDSNVEATEAATEPVTVPAQWLN</sequence>
<dbReference type="AlphaFoldDB" id="A0A6J2TDC2"/>
<keyword evidence="1" id="KW-1185">Reference proteome</keyword>
<evidence type="ECO:0000313" key="1">
    <source>
        <dbReference type="Proteomes" id="UP000504634"/>
    </source>
</evidence>
<dbReference type="GeneID" id="115622975"/>
<protein>
    <submittedName>
        <fullName evidence="2">Uncharacterized protein LOC115622975</fullName>
    </submittedName>
</protein>
<dbReference type="Proteomes" id="UP000504634">
    <property type="component" value="Unplaced"/>
</dbReference>
<organism evidence="1 2">
    <name type="scientific">Drosophila lebanonensis</name>
    <name type="common">Fruit fly</name>
    <name type="synonym">Scaptodrosophila lebanonensis</name>
    <dbReference type="NCBI Taxonomy" id="7225"/>
    <lineage>
        <taxon>Eukaryota</taxon>
        <taxon>Metazoa</taxon>
        <taxon>Ecdysozoa</taxon>
        <taxon>Arthropoda</taxon>
        <taxon>Hexapoda</taxon>
        <taxon>Insecta</taxon>
        <taxon>Pterygota</taxon>
        <taxon>Neoptera</taxon>
        <taxon>Endopterygota</taxon>
        <taxon>Diptera</taxon>
        <taxon>Brachycera</taxon>
        <taxon>Muscomorpha</taxon>
        <taxon>Ephydroidea</taxon>
        <taxon>Drosophilidae</taxon>
        <taxon>Scaptodrosophila</taxon>
    </lineage>
</organism>
<evidence type="ECO:0000313" key="2">
    <source>
        <dbReference type="RefSeq" id="XP_030372987.1"/>
    </source>
</evidence>
<name>A0A6J2TDC2_DROLE</name>
<proteinExistence type="predicted"/>
<reference evidence="2" key="1">
    <citation type="submission" date="2025-08" db="UniProtKB">
        <authorList>
            <consortium name="RefSeq"/>
        </authorList>
    </citation>
    <scope>IDENTIFICATION</scope>
    <source>
        <strain evidence="2">11010-0011.00</strain>
        <tissue evidence="2">Whole body</tissue>
    </source>
</reference>
<dbReference type="OrthoDB" id="7860002at2759"/>
<gene>
    <name evidence="2" type="primary">LOC115622975</name>
</gene>